<dbReference type="NCBIfam" id="TIGR00113">
    <property type="entry name" value="queA"/>
    <property type="match status" value="1"/>
</dbReference>
<sequence length="362" mass="39335">MLTLSDFDFPLPPELIAQTALPERSASRLLVVERVAAGDGPEATRLLDRAFADIVDSLHPGDLLVFNDTRVIKARFFGHKASGGKVEALVERLLDSHTALAQVRASKTPAEGSTLRLADAFEVTVGPRAGEFFTLRFPEPALDLIERYGRLPLPPYITHDPDAYDETRYQTVYARNPGAVAAPTAGLHFDDALFARLDAMGVRRAFLTLHVGAGTFQPVRSENLAEHKMHSEWYAVSPELAEAVRATRAAGRRVIAVGTTSLRALESAAREDGTLGAGSGDTDIFITPGYRFRLVDALITNFHLPKSTLLMLVSALAGVQTIRAAYRHAIAQHYRFFSYGDAMLLTRQDAAAAPADAARDAN</sequence>
<keyword evidence="4 5" id="KW-0671">Queuosine biosynthesis</keyword>
<dbReference type="Gene3D" id="3.40.1780.10">
    <property type="entry name" value="QueA-like"/>
    <property type="match status" value="1"/>
</dbReference>
<evidence type="ECO:0000256" key="5">
    <source>
        <dbReference type="HAMAP-Rule" id="MF_00113"/>
    </source>
</evidence>
<dbReference type="InterPro" id="IPR042118">
    <property type="entry name" value="QueA_dom1"/>
</dbReference>
<comment type="function">
    <text evidence="5">Transfers and isomerizes the ribose moiety from AdoMet to the 7-aminomethyl group of 7-deazaguanine (preQ1-tRNA) to give epoxyqueuosine (oQ-tRNA).</text>
</comment>
<dbReference type="EC" id="2.4.99.17" evidence="5"/>
<evidence type="ECO:0000313" key="7">
    <source>
        <dbReference type="Proteomes" id="UP000177515"/>
    </source>
</evidence>
<evidence type="ECO:0000256" key="4">
    <source>
        <dbReference type="ARBA" id="ARBA00022785"/>
    </source>
</evidence>
<gene>
    <name evidence="5" type="primary">queA</name>
    <name evidence="6" type="ORF">BKK80_17955</name>
</gene>
<comment type="catalytic activity">
    <reaction evidence="5">
        <text>7-aminomethyl-7-carbaguanosine(34) in tRNA + S-adenosyl-L-methionine = epoxyqueuosine(34) in tRNA + adenine + L-methionine + 2 H(+)</text>
        <dbReference type="Rhea" id="RHEA:32155"/>
        <dbReference type="Rhea" id="RHEA-COMP:10342"/>
        <dbReference type="Rhea" id="RHEA-COMP:18582"/>
        <dbReference type="ChEBI" id="CHEBI:15378"/>
        <dbReference type="ChEBI" id="CHEBI:16708"/>
        <dbReference type="ChEBI" id="CHEBI:57844"/>
        <dbReference type="ChEBI" id="CHEBI:59789"/>
        <dbReference type="ChEBI" id="CHEBI:82833"/>
        <dbReference type="ChEBI" id="CHEBI:194443"/>
        <dbReference type="EC" id="2.4.99.17"/>
    </reaction>
</comment>
<dbReference type="InterPro" id="IPR042119">
    <property type="entry name" value="QueA_dom2"/>
</dbReference>
<dbReference type="NCBIfam" id="NF001140">
    <property type="entry name" value="PRK00147.1"/>
    <property type="match status" value="1"/>
</dbReference>
<comment type="subunit">
    <text evidence="5">Monomer.</text>
</comment>
<keyword evidence="1 5" id="KW-0963">Cytoplasm</keyword>
<comment type="similarity">
    <text evidence="5">Belongs to the QueA family.</text>
</comment>
<evidence type="ECO:0000256" key="3">
    <source>
        <dbReference type="ARBA" id="ARBA00022691"/>
    </source>
</evidence>
<protein>
    <recommendedName>
        <fullName evidence="5">S-adenosylmethionine:tRNA ribosyltransferase-isomerase</fullName>
        <ecNumber evidence="5">2.4.99.17</ecNumber>
    </recommendedName>
    <alternativeName>
        <fullName evidence="5">Queuosine biosynthesis protein QueA</fullName>
    </alternativeName>
</protein>
<accession>A0ABM6F9B1</accession>
<dbReference type="InterPro" id="IPR036100">
    <property type="entry name" value="QueA_sf"/>
</dbReference>
<keyword evidence="7" id="KW-1185">Reference proteome</keyword>
<comment type="subcellular location">
    <subcellularLocation>
        <location evidence="5">Cytoplasm</location>
    </subcellularLocation>
</comment>
<dbReference type="SUPFAM" id="SSF111337">
    <property type="entry name" value="QueA-like"/>
    <property type="match status" value="1"/>
</dbReference>
<comment type="pathway">
    <text evidence="5">tRNA modification; tRNA-queuosine biosynthesis.</text>
</comment>
<keyword evidence="3 5" id="KW-0949">S-adenosyl-L-methionine</keyword>
<evidence type="ECO:0000313" key="6">
    <source>
        <dbReference type="EMBL" id="AOZ08226.1"/>
    </source>
</evidence>
<evidence type="ECO:0000256" key="2">
    <source>
        <dbReference type="ARBA" id="ARBA00022679"/>
    </source>
</evidence>
<dbReference type="Gene3D" id="2.40.10.240">
    <property type="entry name" value="QueA-like"/>
    <property type="match status" value="1"/>
</dbReference>
<dbReference type="PANTHER" id="PTHR30307:SF0">
    <property type="entry name" value="S-ADENOSYLMETHIONINE:TRNA RIBOSYLTRANSFERASE-ISOMERASE"/>
    <property type="match status" value="1"/>
</dbReference>
<dbReference type="RefSeq" id="WP_071037906.1">
    <property type="nucleotide sequence ID" value="NZ_CP017754.1"/>
</dbReference>
<proteinExistence type="inferred from homology"/>
<evidence type="ECO:0000256" key="1">
    <source>
        <dbReference type="ARBA" id="ARBA00022490"/>
    </source>
</evidence>
<keyword evidence="2 5" id="KW-0808">Transferase</keyword>
<dbReference type="Pfam" id="PF02547">
    <property type="entry name" value="Queuosine_synth"/>
    <property type="match status" value="1"/>
</dbReference>
<name>A0ABM6F9B1_9BURK</name>
<dbReference type="InterPro" id="IPR003699">
    <property type="entry name" value="QueA"/>
</dbReference>
<organism evidence="6 7">
    <name type="scientific">Cupriavidus malaysiensis</name>
    <dbReference type="NCBI Taxonomy" id="367825"/>
    <lineage>
        <taxon>Bacteria</taxon>
        <taxon>Pseudomonadati</taxon>
        <taxon>Pseudomonadota</taxon>
        <taxon>Betaproteobacteria</taxon>
        <taxon>Burkholderiales</taxon>
        <taxon>Burkholderiaceae</taxon>
        <taxon>Cupriavidus</taxon>
    </lineage>
</organism>
<dbReference type="HAMAP" id="MF_00113">
    <property type="entry name" value="QueA"/>
    <property type="match status" value="1"/>
</dbReference>
<reference evidence="6 7" key="1">
    <citation type="submission" date="2016-10" db="EMBL/GenBank/DDBJ databases">
        <title>Complete genome sequences of three Cupriavidus strains isolated from various Malaysian environments.</title>
        <authorList>
            <person name="Abdullah A.A.-A."/>
            <person name="Shafie N.A.H."/>
            <person name="Lau N.S."/>
        </authorList>
    </citation>
    <scope>NUCLEOTIDE SEQUENCE [LARGE SCALE GENOMIC DNA]</scope>
    <source>
        <strain evidence="6 7">USMAA1020</strain>
    </source>
</reference>
<dbReference type="PANTHER" id="PTHR30307">
    <property type="entry name" value="S-ADENOSYLMETHIONINE:TRNA RIBOSYLTRANSFERASE-ISOMERASE"/>
    <property type="match status" value="1"/>
</dbReference>
<dbReference type="EMBL" id="CP017754">
    <property type="protein sequence ID" value="AOZ08226.1"/>
    <property type="molecule type" value="Genomic_DNA"/>
</dbReference>
<dbReference type="Proteomes" id="UP000177515">
    <property type="component" value="Chromosome 1"/>
</dbReference>